<proteinExistence type="predicted"/>
<dbReference type="AlphaFoldDB" id="A0A7H1KNX3"/>
<organism evidence="1">
    <name type="scientific">uncultured Methanosarcinales archaeon</name>
    <dbReference type="NCBI Taxonomy" id="183757"/>
    <lineage>
        <taxon>Archaea</taxon>
        <taxon>Methanobacteriati</taxon>
        <taxon>Methanobacteriota</taxon>
        <taxon>Stenosarchaea group</taxon>
        <taxon>Methanomicrobia</taxon>
        <taxon>Methanosarcinales</taxon>
        <taxon>environmental samples</taxon>
    </lineage>
</organism>
<accession>A0A7H1KNX3</accession>
<sequence length="93" mass="10476">MFRPEEFLCEFDRLRLDLVDVFAALVKPVPDNALRIPVSKIACRKQPHPLACEVVACDHREGVAVPCMVCLCGTHDEIDIGIHCWCYVRPATI</sequence>
<protein>
    <submittedName>
        <fullName evidence="1">Uncharacterized protein</fullName>
    </submittedName>
</protein>
<evidence type="ECO:0000313" key="1">
    <source>
        <dbReference type="EMBL" id="QNT35637.1"/>
    </source>
</evidence>
<dbReference type="EMBL" id="MT776527">
    <property type="protein sequence ID" value="QNT35637.1"/>
    <property type="molecule type" value="Genomic_DNA"/>
</dbReference>
<name>A0A7H1KNX3_9EURY</name>
<gene>
    <name evidence="1" type="ORF">BFFPPMPJ_00042</name>
</gene>
<reference evidence="1" key="1">
    <citation type="submission" date="2020-07" db="EMBL/GenBank/DDBJ databases">
        <title>Unique genomic features of the anaerobic methanotrophic archaea.</title>
        <authorList>
            <person name="Chadwick G.L."/>
            <person name="Skennerton C.T."/>
            <person name="Laso-Perez R."/>
            <person name="Leu A.O."/>
            <person name="Speth D.R."/>
            <person name="Yu H."/>
            <person name="Morgan-Lang C."/>
            <person name="Hatzenpichler R."/>
            <person name="Goudeau D."/>
            <person name="Malmstrom R."/>
            <person name="Brazelton W.J."/>
            <person name="Woyke T."/>
            <person name="Hallam S.J."/>
            <person name="Tyson G.W."/>
            <person name="Wegener G."/>
            <person name="Boetius A."/>
            <person name="Orphan V."/>
        </authorList>
    </citation>
    <scope>NUCLEOTIDE SEQUENCE</scope>
</reference>